<organism evidence="6">
    <name type="scientific">uncultured Acetothermia bacterium</name>
    <dbReference type="NCBI Taxonomy" id="236499"/>
    <lineage>
        <taxon>Bacteria</taxon>
        <taxon>Candidatus Bipolaricaulota</taxon>
        <taxon>environmental samples</taxon>
    </lineage>
</organism>
<dbReference type="Pfam" id="PF00005">
    <property type="entry name" value="ABC_tran"/>
    <property type="match status" value="1"/>
</dbReference>
<protein>
    <submittedName>
        <fullName evidence="6">Antibiotic transport system ATP-binding protein</fullName>
    </submittedName>
</protein>
<dbReference type="SMART" id="SM00382">
    <property type="entry name" value="AAA"/>
    <property type="match status" value="1"/>
</dbReference>
<dbReference type="InterPro" id="IPR003439">
    <property type="entry name" value="ABC_transporter-like_ATP-bd"/>
</dbReference>
<proteinExistence type="inferred from homology"/>
<dbReference type="CDD" id="cd03230">
    <property type="entry name" value="ABC_DR_subfamily_A"/>
    <property type="match status" value="1"/>
</dbReference>
<feature type="domain" description="ABC transporter" evidence="5">
    <location>
        <begin position="6"/>
        <end position="243"/>
    </location>
</feature>
<evidence type="ECO:0000256" key="4">
    <source>
        <dbReference type="ARBA" id="ARBA00022840"/>
    </source>
</evidence>
<gene>
    <name evidence="6" type="ORF">HGMM_F37H05C24</name>
</gene>
<dbReference type="InterPro" id="IPR003593">
    <property type="entry name" value="AAA+_ATPase"/>
</dbReference>
<dbReference type="PANTHER" id="PTHR42711:SF5">
    <property type="entry name" value="ABC TRANSPORTER ATP-BINDING PROTEIN NATA"/>
    <property type="match status" value="1"/>
</dbReference>
<accession>H5SJU5</accession>
<keyword evidence="3" id="KW-0547">Nucleotide-binding</keyword>
<keyword evidence="4 6" id="KW-0067">ATP-binding</keyword>
<dbReference type="PANTHER" id="PTHR42711">
    <property type="entry name" value="ABC TRANSPORTER ATP-BINDING PROTEIN"/>
    <property type="match status" value="1"/>
</dbReference>
<evidence type="ECO:0000256" key="3">
    <source>
        <dbReference type="ARBA" id="ARBA00022741"/>
    </source>
</evidence>
<dbReference type="PROSITE" id="PS50893">
    <property type="entry name" value="ABC_TRANSPORTER_2"/>
    <property type="match status" value="1"/>
</dbReference>
<evidence type="ECO:0000256" key="2">
    <source>
        <dbReference type="ARBA" id="ARBA00022448"/>
    </source>
</evidence>
<name>H5SJU5_9BACT</name>
<dbReference type="Gene3D" id="3.40.50.300">
    <property type="entry name" value="P-loop containing nucleotide triphosphate hydrolases"/>
    <property type="match status" value="1"/>
</dbReference>
<dbReference type="InterPro" id="IPR027417">
    <property type="entry name" value="P-loop_NTPase"/>
</dbReference>
<reference evidence="6" key="2">
    <citation type="journal article" date="2012" name="PLoS ONE">
        <title>A Deeply Branching Thermophilic Bacterium with an Ancient Acetyl-CoA Pathway Dominates a Subsurface Ecosystem.</title>
        <authorList>
            <person name="Takami H."/>
            <person name="Noguchi H."/>
            <person name="Takaki Y."/>
            <person name="Uchiyama I."/>
            <person name="Toyoda A."/>
            <person name="Nishi S."/>
            <person name="Chee G.-J."/>
            <person name="Arai W."/>
            <person name="Nunoura T."/>
            <person name="Itoh T."/>
            <person name="Hattori M."/>
            <person name="Takai K."/>
        </authorList>
    </citation>
    <scope>NUCLEOTIDE SEQUENCE</scope>
</reference>
<evidence type="ECO:0000256" key="1">
    <source>
        <dbReference type="ARBA" id="ARBA00005417"/>
    </source>
</evidence>
<dbReference type="InterPro" id="IPR050763">
    <property type="entry name" value="ABC_transporter_ATP-binding"/>
</dbReference>
<sequence length="320" mass="36281">MGEPVLRVKDLTKIYRSRRRGETVAVDGVSFSVNRNEVVGLLGPNGAGKTTIIKSICTILKPTSGEILVDGADAIRNPRAALEKVTAVLEGNRNIYWRLNVRDNLEFFAGLQGQSLRSVRAYIDELIEMFDLTEKVKEQARALSRGMQQKLAVACALVKRTPILLLDEPTLGLDVETSYELRWILKRMAQQGQRTILLSSHDMNVVQDICERVIIINHGRIVVDDRVENLRRLFSASAYRFEIEGQLSPQQQQRLHDQFDLVKISADGSRTVIEAELLDDHKVYEIIDVLRENGCRLESVGKQYPDLEEIFLRIVKGEKQ</sequence>
<dbReference type="EMBL" id="AP011747">
    <property type="protein sequence ID" value="BAL56431.1"/>
    <property type="molecule type" value="Genomic_DNA"/>
</dbReference>
<reference evidence="6" key="1">
    <citation type="journal article" date="2005" name="Environ. Microbiol.">
        <title>Genetic and functional properties of uncultivated thermophilic crenarchaeotes from a subsurface gold mine as revealed by analysis of genome fragments.</title>
        <authorList>
            <person name="Nunoura T."/>
            <person name="Hirayama H."/>
            <person name="Takami H."/>
            <person name="Oida H."/>
            <person name="Nishi S."/>
            <person name="Shimamura S."/>
            <person name="Suzuki Y."/>
            <person name="Inagaki F."/>
            <person name="Takai K."/>
            <person name="Nealson K.H."/>
            <person name="Horikoshi K."/>
        </authorList>
    </citation>
    <scope>NUCLEOTIDE SEQUENCE</scope>
</reference>
<dbReference type="AlphaFoldDB" id="H5SJU5"/>
<evidence type="ECO:0000259" key="5">
    <source>
        <dbReference type="PROSITE" id="PS50893"/>
    </source>
</evidence>
<dbReference type="SUPFAM" id="SSF52540">
    <property type="entry name" value="P-loop containing nucleoside triphosphate hydrolases"/>
    <property type="match status" value="1"/>
</dbReference>
<dbReference type="GO" id="GO:0016887">
    <property type="term" value="F:ATP hydrolysis activity"/>
    <property type="evidence" value="ECO:0007669"/>
    <property type="project" value="InterPro"/>
</dbReference>
<comment type="similarity">
    <text evidence="1">Belongs to the ABC transporter superfamily.</text>
</comment>
<dbReference type="GO" id="GO:0005524">
    <property type="term" value="F:ATP binding"/>
    <property type="evidence" value="ECO:0007669"/>
    <property type="project" value="UniProtKB-KW"/>
</dbReference>
<evidence type="ECO:0000313" key="6">
    <source>
        <dbReference type="EMBL" id="BAL56431.1"/>
    </source>
</evidence>
<keyword evidence="2" id="KW-0813">Transport</keyword>